<comment type="cofactor">
    <cofactor evidence="15">
        <name>Zn(2+)</name>
        <dbReference type="ChEBI" id="CHEBI:29105"/>
    </cofactor>
    <text evidence="15">Binds 1 zinc ion per subunit.</text>
</comment>
<dbReference type="GO" id="GO:0034039">
    <property type="term" value="F:8-oxo-7,8-dihydroguanine DNA N-glycosylase activity"/>
    <property type="evidence" value="ECO:0007669"/>
    <property type="project" value="TreeGrafter"/>
</dbReference>
<evidence type="ECO:0000256" key="6">
    <source>
        <dbReference type="ARBA" id="ARBA00022771"/>
    </source>
</evidence>
<dbReference type="OrthoDB" id="9800855at2"/>
<dbReference type="Pfam" id="PF06831">
    <property type="entry name" value="H2TH"/>
    <property type="match status" value="1"/>
</dbReference>
<dbReference type="eggNOG" id="COG0266">
    <property type="taxonomic scope" value="Bacteria"/>
</dbReference>
<dbReference type="RefSeq" id="WP_021296216.1">
    <property type="nucleotide sequence ID" value="NZ_AURB01000125.1"/>
</dbReference>
<evidence type="ECO:0000256" key="5">
    <source>
        <dbReference type="ARBA" id="ARBA00022763"/>
    </source>
</evidence>
<sequence length="288" mass="32416">MPELPEVETVRRGLTSLVVGKVVTYVHVHLPRIIRHPSVAEFQQRLVGRTFEGVDRRGKYLLFDVRPYELISHLRMEGQYRVVPKEESVAPHTHVVFGLSDGTELRYRDVRQFGTMDLLAEDEPRPTGLVTLGPEPFDPALTPHILHLRLHKRVAPIKSVLLDQSVLAGLGNIYVDEALFLSGIHPLTKASRVGERRCELLLAAIREVLTKAIDAGGSSIRSYVDGYGRHGGFQMQLHVYAREGEPCFVCGQPIEKIRLGGRGTHYCPNCQPRNGRRKSMRIVEDTHV</sequence>
<dbReference type="InterPro" id="IPR035937">
    <property type="entry name" value="FPG_N"/>
</dbReference>
<dbReference type="Gene3D" id="1.10.8.50">
    <property type="match status" value="1"/>
</dbReference>
<dbReference type="GO" id="GO:0003684">
    <property type="term" value="F:damaged DNA binding"/>
    <property type="evidence" value="ECO:0007669"/>
    <property type="project" value="InterPro"/>
</dbReference>
<keyword evidence="7 15" id="KW-0378">Hydrolase</keyword>
<dbReference type="PROSITE" id="PS51066">
    <property type="entry name" value="ZF_FPG_2"/>
    <property type="match status" value="1"/>
</dbReference>
<dbReference type="InterPro" id="IPR015887">
    <property type="entry name" value="DNA_glyclase_Znf_dom_DNA_BS"/>
</dbReference>
<evidence type="ECO:0000256" key="12">
    <source>
        <dbReference type="ARBA" id="ARBA00023268"/>
    </source>
</evidence>
<dbReference type="EC" id="3.2.2.23" evidence="15"/>
<dbReference type="HAMAP" id="MF_00103">
    <property type="entry name" value="Fapy_DNA_glycosyl"/>
    <property type="match status" value="1"/>
</dbReference>
<keyword evidence="6 15" id="KW-0863">Zinc-finger</keyword>
<keyword evidence="12 15" id="KW-0511">Multifunctional enzyme</keyword>
<dbReference type="PANTHER" id="PTHR22993">
    <property type="entry name" value="FORMAMIDOPYRIMIDINE-DNA GLYCOSYLASE"/>
    <property type="match status" value="1"/>
</dbReference>
<name>T0DCU0_ALIAG</name>
<dbReference type="Pfam" id="PF06827">
    <property type="entry name" value="zf-FPG_IleRS"/>
    <property type="match status" value="1"/>
</dbReference>
<keyword evidence="4 15" id="KW-0479">Metal-binding</keyword>
<dbReference type="GO" id="GO:0003690">
    <property type="term" value="F:double-stranded DNA binding"/>
    <property type="evidence" value="ECO:0007669"/>
    <property type="project" value="UniProtKB-ARBA"/>
</dbReference>
<keyword evidence="13 15" id="KW-0326">Glycosidase</keyword>
<evidence type="ECO:0000256" key="15">
    <source>
        <dbReference type="HAMAP-Rule" id="MF_00103"/>
    </source>
</evidence>
<dbReference type="CDD" id="cd08966">
    <property type="entry name" value="EcFpg-like_N"/>
    <property type="match status" value="1"/>
</dbReference>
<comment type="subunit">
    <text evidence="3 15">Monomer.</text>
</comment>
<dbReference type="NCBIfam" id="NF002211">
    <property type="entry name" value="PRK01103.1"/>
    <property type="match status" value="1"/>
</dbReference>
<evidence type="ECO:0000256" key="14">
    <source>
        <dbReference type="ARBA" id="ARBA00044632"/>
    </source>
</evidence>
<keyword evidence="11 15" id="KW-0456">Lyase</keyword>
<keyword evidence="9 15" id="KW-0238">DNA-binding</keyword>
<evidence type="ECO:0000313" key="16">
    <source>
        <dbReference type="EMBL" id="UNO48551.1"/>
    </source>
</evidence>
<feature type="binding site" evidence="15">
    <location>
        <position position="92"/>
    </location>
    <ligand>
        <name>DNA</name>
        <dbReference type="ChEBI" id="CHEBI:16991"/>
    </ligand>
</feature>
<evidence type="ECO:0000256" key="11">
    <source>
        <dbReference type="ARBA" id="ARBA00023239"/>
    </source>
</evidence>
<comment type="similarity">
    <text evidence="2 15">Belongs to the FPG family.</text>
</comment>
<dbReference type="STRING" id="1356854.N007_05870"/>
<feature type="active site" description="Proton donor" evidence="15">
    <location>
        <position position="3"/>
    </location>
</feature>
<comment type="catalytic activity">
    <reaction evidence="1 15">
        <text>Hydrolysis of DNA containing ring-opened 7-methylguanine residues, releasing 2,6-diamino-4-hydroxy-5-(N-methyl)formamidopyrimidine.</text>
        <dbReference type="EC" id="3.2.2.23"/>
    </reaction>
</comment>
<evidence type="ECO:0000256" key="10">
    <source>
        <dbReference type="ARBA" id="ARBA00023204"/>
    </source>
</evidence>
<dbReference type="AlphaFoldDB" id="T0DCU0"/>
<dbReference type="Pfam" id="PF01149">
    <property type="entry name" value="Fapy_DNA_glyco"/>
    <property type="match status" value="1"/>
</dbReference>
<organism evidence="16 17">
    <name type="scientific">Alicyclobacillus acidoterrestris (strain ATCC 49025 / DSM 3922 / CIP 106132 / NCIMB 13137 / GD3B)</name>
    <dbReference type="NCBI Taxonomy" id="1356854"/>
    <lineage>
        <taxon>Bacteria</taxon>
        <taxon>Bacillati</taxon>
        <taxon>Bacillota</taxon>
        <taxon>Bacilli</taxon>
        <taxon>Bacillales</taxon>
        <taxon>Alicyclobacillaceae</taxon>
        <taxon>Alicyclobacillus</taxon>
    </lineage>
</organism>
<dbReference type="InterPro" id="IPR012319">
    <property type="entry name" value="FPG_cat"/>
</dbReference>
<dbReference type="Gene3D" id="3.20.190.10">
    <property type="entry name" value="MutM-like, N-terminal"/>
    <property type="match status" value="1"/>
</dbReference>
<dbReference type="SUPFAM" id="SSF57716">
    <property type="entry name" value="Glucocorticoid receptor-like (DNA-binding domain)"/>
    <property type="match status" value="1"/>
</dbReference>
<feature type="active site" description="Schiff-base intermediate with DNA" evidence="15">
    <location>
        <position position="2"/>
    </location>
</feature>
<comment type="function">
    <text evidence="15">Involved in base excision repair of DNA damaged by oxidation or by mutagenic agents. Acts as DNA glycosylase that recognizes and removes damaged bases. Has a preference for oxidized purines, such as 7,8-dihydro-8-oxoguanine (8-oxoG). Has AP (apurinic/apyrimidinic) lyase activity and introduces nicks in the DNA strand. Cleaves the DNA backbone by beta-delta elimination to generate a single-strand break at the site of the removed base with both 3'- and 5'-phosphates.</text>
</comment>
<dbReference type="PROSITE" id="PS51068">
    <property type="entry name" value="FPG_CAT"/>
    <property type="match status" value="1"/>
</dbReference>
<comment type="catalytic activity">
    <reaction evidence="14 15">
        <text>2'-deoxyribonucleotide-(2'-deoxyribose 5'-phosphate)-2'-deoxyribonucleotide-DNA = a 3'-end 2'-deoxyribonucleotide-(2,3-dehydro-2,3-deoxyribose 5'-phosphate)-DNA + a 5'-end 5'-phospho-2'-deoxyribonucleoside-DNA + H(+)</text>
        <dbReference type="Rhea" id="RHEA:66592"/>
        <dbReference type="Rhea" id="RHEA-COMP:13180"/>
        <dbReference type="Rhea" id="RHEA-COMP:16897"/>
        <dbReference type="Rhea" id="RHEA-COMP:17067"/>
        <dbReference type="ChEBI" id="CHEBI:15378"/>
        <dbReference type="ChEBI" id="CHEBI:136412"/>
        <dbReference type="ChEBI" id="CHEBI:157695"/>
        <dbReference type="ChEBI" id="CHEBI:167181"/>
        <dbReference type="EC" id="4.2.99.18"/>
    </reaction>
</comment>
<dbReference type="InterPro" id="IPR015886">
    <property type="entry name" value="H2TH_FPG"/>
</dbReference>
<reference evidence="17" key="1">
    <citation type="journal article" date="2022" name="G3 (Bethesda)">
        <title>Unveiling the complete genome sequence of Alicyclobacillus acidoterrestris DSM 3922T, a taint-producing strain.</title>
        <authorList>
            <person name="Leonardo I.C."/>
            <person name="Barreto Crespo M.T."/>
            <person name="Gaspar F.B."/>
        </authorList>
    </citation>
    <scope>NUCLEOTIDE SEQUENCE [LARGE SCALE GENOMIC DNA]</scope>
    <source>
        <strain evidence="17">DSM 3922</strain>
    </source>
</reference>
<evidence type="ECO:0000256" key="3">
    <source>
        <dbReference type="ARBA" id="ARBA00011245"/>
    </source>
</evidence>
<feature type="active site" description="Proton donor; for beta-elimination activity" evidence="15">
    <location>
        <position position="59"/>
    </location>
</feature>
<dbReference type="SMART" id="SM01232">
    <property type="entry name" value="H2TH"/>
    <property type="match status" value="1"/>
</dbReference>
<dbReference type="SUPFAM" id="SSF46946">
    <property type="entry name" value="S13-like H2TH domain"/>
    <property type="match status" value="1"/>
</dbReference>
<accession>T0DCU0</accession>
<evidence type="ECO:0000256" key="9">
    <source>
        <dbReference type="ARBA" id="ARBA00023125"/>
    </source>
</evidence>
<dbReference type="PROSITE" id="PS01242">
    <property type="entry name" value="ZF_FPG_1"/>
    <property type="match status" value="1"/>
</dbReference>
<accession>A0A9E6ZKI2</accession>
<dbReference type="InterPro" id="IPR000214">
    <property type="entry name" value="Znf_DNA_glyclase/AP_lyase"/>
</dbReference>
<dbReference type="FunFam" id="1.10.8.50:FF:000003">
    <property type="entry name" value="Formamidopyrimidine-DNA glycosylase"/>
    <property type="match status" value="1"/>
</dbReference>
<keyword evidence="10 15" id="KW-0234">DNA repair</keyword>
<dbReference type="EMBL" id="CP080467">
    <property type="protein sequence ID" value="UNO48551.1"/>
    <property type="molecule type" value="Genomic_DNA"/>
</dbReference>
<feature type="binding site" evidence="15">
    <location>
        <position position="111"/>
    </location>
    <ligand>
        <name>DNA</name>
        <dbReference type="ChEBI" id="CHEBI:16991"/>
    </ligand>
</feature>
<dbReference type="SMART" id="SM00898">
    <property type="entry name" value="Fapy_DNA_glyco"/>
    <property type="match status" value="1"/>
</dbReference>
<dbReference type="KEGG" id="aaco:K1I37_18105"/>
<dbReference type="InterPro" id="IPR020629">
    <property type="entry name" value="FPG_Glyclase"/>
</dbReference>
<evidence type="ECO:0000256" key="7">
    <source>
        <dbReference type="ARBA" id="ARBA00022801"/>
    </source>
</evidence>
<dbReference type="SUPFAM" id="SSF81624">
    <property type="entry name" value="N-terminal domain of MutM-like DNA repair proteins"/>
    <property type="match status" value="1"/>
</dbReference>
<evidence type="ECO:0000256" key="2">
    <source>
        <dbReference type="ARBA" id="ARBA00009409"/>
    </source>
</evidence>
<keyword evidence="5 15" id="KW-0227">DNA damage</keyword>
<keyword evidence="8 15" id="KW-0862">Zinc</keyword>
<dbReference type="NCBIfam" id="TIGR00577">
    <property type="entry name" value="fpg"/>
    <property type="match status" value="1"/>
</dbReference>
<dbReference type="PANTHER" id="PTHR22993:SF9">
    <property type="entry name" value="FORMAMIDOPYRIMIDINE-DNA GLYCOSYLASE"/>
    <property type="match status" value="1"/>
</dbReference>
<evidence type="ECO:0000256" key="1">
    <source>
        <dbReference type="ARBA" id="ARBA00001668"/>
    </source>
</evidence>
<feature type="active site" description="Proton donor; for delta-elimination activity" evidence="15">
    <location>
        <position position="262"/>
    </location>
</feature>
<evidence type="ECO:0000256" key="8">
    <source>
        <dbReference type="ARBA" id="ARBA00022833"/>
    </source>
</evidence>
<evidence type="ECO:0000313" key="17">
    <source>
        <dbReference type="Proteomes" id="UP000829401"/>
    </source>
</evidence>
<dbReference type="Proteomes" id="UP000829401">
    <property type="component" value="Chromosome"/>
</dbReference>
<protein>
    <recommendedName>
        <fullName evidence="15">Formamidopyrimidine-DNA glycosylase</fullName>
        <shortName evidence="15">Fapy-DNA glycosylase</shortName>
        <ecNumber evidence="15">3.2.2.23</ecNumber>
    </recommendedName>
    <alternativeName>
        <fullName evidence="15">DNA-(apurinic or apyrimidinic site) lyase MutM</fullName>
        <shortName evidence="15">AP lyase MutM</shortName>
        <ecNumber evidence="15">4.2.99.18</ecNumber>
    </alternativeName>
</protein>
<dbReference type="GO" id="GO:0006284">
    <property type="term" value="P:base-excision repair"/>
    <property type="evidence" value="ECO:0007669"/>
    <property type="project" value="InterPro"/>
</dbReference>
<feature type="binding site" evidence="15">
    <location>
        <position position="153"/>
    </location>
    <ligand>
        <name>DNA</name>
        <dbReference type="ChEBI" id="CHEBI:16991"/>
    </ligand>
</feature>
<dbReference type="InterPro" id="IPR010979">
    <property type="entry name" value="Ribosomal_uS13-like_H2TH"/>
</dbReference>
<dbReference type="GO" id="GO:0140078">
    <property type="term" value="F:class I DNA-(apurinic or apyrimidinic site) endonuclease activity"/>
    <property type="evidence" value="ECO:0007669"/>
    <property type="project" value="UniProtKB-EC"/>
</dbReference>
<evidence type="ECO:0000256" key="4">
    <source>
        <dbReference type="ARBA" id="ARBA00022723"/>
    </source>
</evidence>
<dbReference type="EC" id="4.2.99.18" evidence="15"/>
<dbReference type="FunFam" id="3.20.190.10:FF:000001">
    <property type="entry name" value="Formamidopyrimidine-DNA glycosylase"/>
    <property type="match status" value="1"/>
</dbReference>
<proteinExistence type="inferred from homology"/>
<keyword evidence="17" id="KW-1185">Reference proteome</keyword>
<evidence type="ECO:0000256" key="13">
    <source>
        <dbReference type="ARBA" id="ARBA00023295"/>
    </source>
</evidence>
<dbReference type="GO" id="GO:0008270">
    <property type="term" value="F:zinc ion binding"/>
    <property type="evidence" value="ECO:0007669"/>
    <property type="project" value="UniProtKB-UniRule"/>
</dbReference>
<gene>
    <name evidence="15 16" type="primary">mutM</name>
    <name evidence="15" type="synonym">fpg</name>
    <name evidence="16" type="ORF">K1I37_18105</name>
</gene>
<dbReference type="InterPro" id="IPR010663">
    <property type="entry name" value="Znf_FPG/IleRS"/>
</dbReference>